<keyword evidence="4 6" id="KW-0472">Membrane</keyword>
<evidence type="ECO:0000313" key="7">
    <source>
        <dbReference type="EMBL" id="KAF2822549.1"/>
    </source>
</evidence>
<keyword evidence="2 6" id="KW-0812">Transmembrane</keyword>
<dbReference type="PANTHER" id="PTHR15549:SF26">
    <property type="entry name" value="AXIAL BUDDING PATTERN PROTEIN 2-RELATED"/>
    <property type="match status" value="1"/>
</dbReference>
<feature type="region of interest" description="Disordered" evidence="5">
    <location>
        <begin position="133"/>
        <end position="181"/>
    </location>
</feature>
<dbReference type="Proteomes" id="UP000799424">
    <property type="component" value="Unassembled WGS sequence"/>
</dbReference>
<evidence type="ECO:0000256" key="1">
    <source>
        <dbReference type="ARBA" id="ARBA00004167"/>
    </source>
</evidence>
<accession>A0A6A6ZPM9</accession>
<feature type="transmembrane region" description="Helical" evidence="6">
    <location>
        <begin position="183"/>
        <end position="208"/>
    </location>
</feature>
<keyword evidence="3 6" id="KW-1133">Transmembrane helix</keyword>
<comment type="subcellular location">
    <subcellularLocation>
        <location evidence="1">Membrane</location>
        <topology evidence="1">Single-pass membrane protein</topology>
    </subcellularLocation>
</comment>
<dbReference type="GO" id="GO:0016020">
    <property type="term" value="C:membrane"/>
    <property type="evidence" value="ECO:0007669"/>
    <property type="project" value="UniProtKB-SubCell"/>
</dbReference>
<evidence type="ECO:0000256" key="2">
    <source>
        <dbReference type="ARBA" id="ARBA00022692"/>
    </source>
</evidence>
<dbReference type="InterPro" id="IPR051694">
    <property type="entry name" value="Immunoregulatory_rcpt-like"/>
</dbReference>
<dbReference type="AlphaFoldDB" id="A0A6A6ZPM9"/>
<dbReference type="EMBL" id="MU006234">
    <property type="protein sequence ID" value="KAF2822549.1"/>
    <property type="molecule type" value="Genomic_DNA"/>
</dbReference>
<evidence type="ECO:0008006" key="9">
    <source>
        <dbReference type="Google" id="ProtNLM"/>
    </source>
</evidence>
<gene>
    <name evidence="7" type="ORF">CC86DRAFT_458368</name>
</gene>
<evidence type="ECO:0000256" key="6">
    <source>
        <dbReference type="SAM" id="Phobius"/>
    </source>
</evidence>
<evidence type="ECO:0000256" key="3">
    <source>
        <dbReference type="ARBA" id="ARBA00022989"/>
    </source>
</evidence>
<dbReference type="OrthoDB" id="4779287at2759"/>
<evidence type="ECO:0000313" key="8">
    <source>
        <dbReference type="Proteomes" id="UP000799424"/>
    </source>
</evidence>
<organism evidence="7 8">
    <name type="scientific">Ophiobolus disseminans</name>
    <dbReference type="NCBI Taxonomy" id="1469910"/>
    <lineage>
        <taxon>Eukaryota</taxon>
        <taxon>Fungi</taxon>
        <taxon>Dikarya</taxon>
        <taxon>Ascomycota</taxon>
        <taxon>Pezizomycotina</taxon>
        <taxon>Dothideomycetes</taxon>
        <taxon>Pleosporomycetidae</taxon>
        <taxon>Pleosporales</taxon>
        <taxon>Pleosporineae</taxon>
        <taxon>Phaeosphaeriaceae</taxon>
        <taxon>Ophiobolus</taxon>
    </lineage>
</organism>
<feature type="compositionally biased region" description="Low complexity" evidence="5">
    <location>
        <begin position="137"/>
        <end position="181"/>
    </location>
</feature>
<sequence>MSSSPVINEGFAIRRDTGCLPGLEVDCGITRAPFRGCCPIQFTCPTQYNIACCPSGTNCTTSLVAAVQPACSNATWDLFDNGGLFCCEHGLRGYNVSNTNGCGRPGGALENGAQLLTTIRVGIDLATIASISSRPGSTSTTALSGTSSSASTTSASITPVASSMPTQSPSSTPSAGSSSSTPVAAIAGGVVGGVVGIALLVALVWFFIRKKQKATGPHGTELYAHEHPYPGQQPPTDGSAIKYAHRDAQPVHEMVGHEVRMADAELPAAVSRPVELDGRHHVRS</sequence>
<name>A0A6A6ZPM9_9PLEO</name>
<protein>
    <recommendedName>
        <fullName evidence="9">Mid2 domain-containing protein</fullName>
    </recommendedName>
</protein>
<dbReference type="GO" id="GO:0071944">
    <property type="term" value="C:cell periphery"/>
    <property type="evidence" value="ECO:0007669"/>
    <property type="project" value="UniProtKB-ARBA"/>
</dbReference>
<reference evidence="7" key="1">
    <citation type="journal article" date="2020" name="Stud. Mycol.">
        <title>101 Dothideomycetes genomes: a test case for predicting lifestyles and emergence of pathogens.</title>
        <authorList>
            <person name="Haridas S."/>
            <person name="Albert R."/>
            <person name="Binder M."/>
            <person name="Bloem J."/>
            <person name="Labutti K."/>
            <person name="Salamov A."/>
            <person name="Andreopoulos B."/>
            <person name="Baker S."/>
            <person name="Barry K."/>
            <person name="Bills G."/>
            <person name="Bluhm B."/>
            <person name="Cannon C."/>
            <person name="Castanera R."/>
            <person name="Culley D."/>
            <person name="Daum C."/>
            <person name="Ezra D."/>
            <person name="Gonzalez J."/>
            <person name="Henrissat B."/>
            <person name="Kuo A."/>
            <person name="Liang C."/>
            <person name="Lipzen A."/>
            <person name="Lutzoni F."/>
            <person name="Magnuson J."/>
            <person name="Mondo S."/>
            <person name="Nolan M."/>
            <person name="Ohm R."/>
            <person name="Pangilinan J."/>
            <person name="Park H.-J."/>
            <person name="Ramirez L."/>
            <person name="Alfaro M."/>
            <person name="Sun H."/>
            <person name="Tritt A."/>
            <person name="Yoshinaga Y."/>
            <person name="Zwiers L.-H."/>
            <person name="Turgeon B."/>
            <person name="Goodwin S."/>
            <person name="Spatafora J."/>
            <person name="Crous P."/>
            <person name="Grigoriev I."/>
        </authorList>
    </citation>
    <scope>NUCLEOTIDE SEQUENCE</scope>
    <source>
        <strain evidence="7">CBS 113818</strain>
    </source>
</reference>
<evidence type="ECO:0000256" key="4">
    <source>
        <dbReference type="ARBA" id="ARBA00023136"/>
    </source>
</evidence>
<evidence type="ECO:0000256" key="5">
    <source>
        <dbReference type="SAM" id="MobiDB-lite"/>
    </source>
</evidence>
<keyword evidence="8" id="KW-1185">Reference proteome</keyword>
<proteinExistence type="predicted"/>
<dbReference type="PANTHER" id="PTHR15549">
    <property type="entry name" value="PAIRED IMMUNOGLOBULIN-LIKE TYPE 2 RECEPTOR"/>
    <property type="match status" value="1"/>
</dbReference>